<accession>A0A318JVI0</accession>
<protein>
    <submittedName>
        <fullName evidence="1">Uncharacterized protein</fullName>
    </submittedName>
</protein>
<evidence type="ECO:0000313" key="1">
    <source>
        <dbReference type="EMBL" id="PXX48990.1"/>
    </source>
</evidence>
<dbReference type="AlphaFoldDB" id="A0A318JVI0"/>
<proteinExistence type="predicted"/>
<name>A0A318JVI0_9NEIS</name>
<organism evidence="1 2">
    <name type="scientific">Aquitalea magnusonii</name>
    <dbReference type="NCBI Taxonomy" id="332411"/>
    <lineage>
        <taxon>Bacteria</taxon>
        <taxon>Pseudomonadati</taxon>
        <taxon>Pseudomonadota</taxon>
        <taxon>Betaproteobacteria</taxon>
        <taxon>Neisseriales</taxon>
        <taxon>Chromobacteriaceae</taxon>
        <taxon>Aquitalea</taxon>
    </lineage>
</organism>
<dbReference type="EMBL" id="QJKC01000005">
    <property type="protein sequence ID" value="PXX48990.1"/>
    <property type="molecule type" value="Genomic_DNA"/>
</dbReference>
<keyword evidence="2" id="KW-1185">Reference proteome</keyword>
<reference evidence="1 2" key="1">
    <citation type="submission" date="2018-05" db="EMBL/GenBank/DDBJ databases">
        <title>Genomic Encyclopedia of Type Strains, Phase IV (KMG-IV): sequencing the most valuable type-strain genomes for metagenomic binning, comparative biology and taxonomic classification.</title>
        <authorList>
            <person name="Goeker M."/>
        </authorList>
    </citation>
    <scope>NUCLEOTIDE SEQUENCE [LARGE SCALE GENOMIC DNA]</scope>
    <source>
        <strain evidence="1 2">DSM 25134</strain>
    </source>
</reference>
<comment type="caution">
    <text evidence="1">The sequence shown here is derived from an EMBL/GenBank/DDBJ whole genome shotgun (WGS) entry which is preliminary data.</text>
</comment>
<evidence type="ECO:0000313" key="2">
    <source>
        <dbReference type="Proteomes" id="UP000248395"/>
    </source>
</evidence>
<sequence>MPTHLQLSAQPQHCTDDDCGYKNSISQYNQRCTNRACYCQLSDKRHIDMKHDFSEQQR</sequence>
<dbReference type="Proteomes" id="UP000248395">
    <property type="component" value="Unassembled WGS sequence"/>
</dbReference>
<gene>
    <name evidence="1" type="ORF">DFR38_10526</name>
</gene>